<dbReference type="AlphaFoldDB" id="A0A9E5ML82"/>
<keyword evidence="4" id="KW-1185">Reference proteome</keyword>
<proteinExistence type="predicted"/>
<organism evidence="3 4">
    <name type="scientific">Microcella pacifica</name>
    <dbReference type="NCBI Taxonomy" id="2591847"/>
    <lineage>
        <taxon>Bacteria</taxon>
        <taxon>Bacillati</taxon>
        <taxon>Actinomycetota</taxon>
        <taxon>Actinomycetes</taxon>
        <taxon>Micrococcales</taxon>
        <taxon>Microbacteriaceae</taxon>
        <taxon>Microcella</taxon>
    </lineage>
</organism>
<sequence length="73" mass="7493">MLSTLASVITVAEELEHELAPLIAPAPVLGGIAALVFLMLGVVTFAYRDVANRHSNKTGSSTSGHETGHGAGH</sequence>
<name>A0A9E5ML82_9MICO</name>
<dbReference type="EMBL" id="VIKT02000018">
    <property type="protein sequence ID" value="NHF63661.1"/>
    <property type="molecule type" value="Genomic_DNA"/>
</dbReference>
<evidence type="ECO:0000313" key="4">
    <source>
        <dbReference type="Proteomes" id="UP000818266"/>
    </source>
</evidence>
<evidence type="ECO:0000256" key="1">
    <source>
        <dbReference type="SAM" id="MobiDB-lite"/>
    </source>
</evidence>
<reference evidence="3 4" key="1">
    <citation type="submission" date="2019-06" db="EMBL/GenBank/DDBJ databases">
        <authorList>
            <person name="De-Chao Zhang Q."/>
        </authorList>
    </citation>
    <scope>NUCLEOTIDE SEQUENCE [LARGE SCALE GENOMIC DNA]</scope>
    <source>
        <strain evidence="3 4">KN1116</strain>
    </source>
</reference>
<accession>A0A9E5ML82</accession>
<gene>
    <name evidence="3" type="ORF">FK219_010510</name>
</gene>
<comment type="caution">
    <text evidence="3">The sequence shown here is derived from an EMBL/GenBank/DDBJ whole genome shotgun (WGS) entry which is preliminary data.</text>
</comment>
<dbReference type="OrthoDB" id="5149460at2"/>
<dbReference type="Proteomes" id="UP000818266">
    <property type="component" value="Unassembled WGS sequence"/>
</dbReference>
<keyword evidence="2" id="KW-0812">Transmembrane</keyword>
<evidence type="ECO:0000313" key="3">
    <source>
        <dbReference type="EMBL" id="NHF63661.1"/>
    </source>
</evidence>
<dbReference type="RefSeq" id="WP_152582656.1">
    <property type="nucleotide sequence ID" value="NZ_JAVJPO010000015.1"/>
</dbReference>
<keyword evidence="2" id="KW-1133">Transmembrane helix</keyword>
<reference evidence="3 4" key="2">
    <citation type="submission" date="2020-03" db="EMBL/GenBank/DDBJ databases">
        <title>Chryseoglobus sp. isolated from a deep-sea seamount.</title>
        <authorList>
            <person name="Zhang D.-C."/>
        </authorList>
    </citation>
    <scope>NUCLEOTIDE SEQUENCE [LARGE SCALE GENOMIC DNA]</scope>
    <source>
        <strain evidence="3 4">KN1116</strain>
    </source>
</reference>
<feature type="transmembrane region" description="Helical" evidence="2">
    <location>
        <begin position="22"/>
        <end position="47"/>
    </location>
</feature>
<feature type="region of interest" description="Disordered" evidence="1">
    <location>
        <begin position="54"/>
        <end position="73"/>
    </location>
</feature>
<evidence type="ECO:0000256" key="2">
    <source>
        <dbReference type="SAM" id="Phobius"/>
    </source>
</evidence>
<protein>
    <submittedName>
        <fullName evidence="3">Uncharacterized protein</fullName>
    </submittedName>
</protein>
<keyword evidence="2" id="KW-0472">Membrane</keyword>